<dbReference type="Pfam" id="PF07250">
    <property type="entry name" value="Glyoxal_oxid_N"/>
    <property type="match status" value="1"/>
</dbReference>
<dbReference type="CDD" id="cd02851">
    <property type="entry name" value="E_set_GO_C"/>
    <property type="match status" value="1"/>
</dbReference>
<organism evidence="5 6">
    <name type="scientific">Coniophora puteana (strain RWD-64-598)</name>
    <name type="common">Brown rot fungus</name>
    <dbReference type="NCBI Taxonomy" id="741705"/>
    <lineage>
        <taxon>Eukaryota</taxon>
        <taxon>Fungi</taxon>
        <taxon>Dikarya</taxon>
        <taxon>Basidiomycota</taxon>
        <taxon>Agaricomycotina</taxon>
        <taxon>Agaricomycetes</taxon>
        <taxon>Agaricomycetidae</taxon>
        <taxon>Boletales</taxon>
        <taxon>Coniophorineae</taxon>
        <taxon>Coniophoraceae</taxon>
        <taxon>Coniophora</taxon>
    </lineage>
</organism>
<dbReference type="RefSeq" id="XP_007765211.1">
    <property type="nucleotide sequence ID" value="XM_007767021.1"/>
</dbReference>
<dbReference type="Gene3D" id="2.60.40.10">
    <property type="entry name" value="Immunoglobulins"/>
    <property type="match status" value="1"/>
</dbReference>
<feature type="chain" id="PRO_5024440706" description="Copper radical oxidase" evidence="2">
    <location>
        <begin position="20"/>
        <end position="768"/>
    </location>
</feature>
<evidence type="ECO:0000259" key="4">
    <source>
        <dbReference type="Pfam" id="PF09118"/>
    </source>
</evidence>
<dbReference type="Gene3D" id="2.130.10.80">
    <property type="entry name" value="Galactose oxidase/kelch, beta-propeller"/>
    <property type="match status" value="1"/>
</dbReference>
<dbReference type="InterPro" id="IPR011043">
    <property type="entry name" value="Gal_Oxase/kelch_b-propeller"/>
</dbReference>
<keyword evidence="6" id="KW-1185">Reference proteome</keyword>
<sequence>MHLRSFLSFLFMTYGLASGSNSHESAWNGHVSPGSDVPGRFYPYYVPPGAKSYDSSSPLIRYSGHWMDSYSVQFVDRTLRWTSAPRASASLTFTGTGIEWFGNMDRMHGVARVYIDGKRDRDVNAWSRSSHKQQRLYWKFGLPNGKHTIKIVNTAHGHGRRGHAVIDVDAFVVTQGPGPQTKQEAFVMNTLERPSGSSTEGSSWRMTQQGSTGVAAMQLAIISSSHALIIDKVEHNPLTVDGHPAWAALYNLKTHAVRPLRVGSNSFCAGGSFLGNGTLVNVGGNPVVEDHTSAADFGDVDGLQAIRLFHPCLSESAGECEIYEDHARVRMTSPRWYPTVLRISDGSAMVIGGSKKGGWINNATVNNPTVEYWPPKSIHGSKGLSIPLPFLMDTLNSNLFPIAFALPDDRIFMAANRDAMIYSWRDNKEQRLPQLPNGVRITYPMAGTSLLLPLSPSNDYTPEVLLCGGSTIDDQKASYEISSQDSASNQCSRMVLSDDGIAAGWEVELLPEARVMPDAVLLPTGQILIVNGGGTGMAGYGNVIDRVGQSNADNPILSPVLYDPAAPKGQRFSSAGMPSSLIPRLYHSVATLTPSGDIMIAGSNPNLDRSEIAYGTEYRVEWIAPPYMSQARPRIMNHPAKLDFGVHIELGLQLAVGTGQAIEVALMDLGFVTHGVHANSRLVRLTASLQNDGKTLTVIGPPNAKVYPPGPGFIYVLVDGVPSAGVQIMVGDGTGPEVDHEAWDNLLRKTAVDQYEASRKHTGKRKQD</sequence>
<dbReference type="InterPro" id="IPR013783">
    <property type="entry name" value="Ig-like_fold"/>
</dbReference>
<dbReference type="GeneID" id="19199299"/>
<evidence type="ECO:0000313" key="5">
    <source>
        <dbReference type="EMBL" id="EIW85874.1"/>
    </source>
</evidence>
<feature type="domain" description="Galactose oxidase-like Early set" evidence="4">
    <location>
        <begin position="632"/>
        <end position="730"/>
    </location>
</feature>
<dbReference type="AlphaFoldDB" id="A0A5M3N4A9"/>
<dbReference type="SUPFAM" id="SSF50965">
    <property type="entry name" value="Galactose oxidase, central domain"/>
    <property type="match status" value="1"/>
</dbReference>
<reference evidence="6" key="1">
    <citation type="journal article" date="2012" name="Science">
        <title>The Paleozoic origin of enzymatic lignin decomposition reconstructed from 31 fungal genomes.</title>
        <authorList>
            <person name="Floudas D."/>
            <person name="Binder M."/>
            <person name="Riley R."/>
            <person name="Barry K."/>
            <person name="Blanchette R.A."/>
            <person name="Henrissat B."/>
            <person name="Martinez A.T."/>
            <person name="Otillar R."/>
            <person name="Spatafora J.W."/>
            <person name="Yadav J.S."/>
            <person name="Aerts A."/>
            <person name="Benoit I."/>
            <person name="Boyd A."/>
            <person name="Carlson A."/>
            <person name="Copeland A."/>
            <person name="Coutinho P.M."/>
            <person name="de Vries R.P."/>
            <person name="Ferreira P."/>
            <person name="Findley K."/>
            <person name="Foster B."/>
            <person name="Gaskell J."/>
            <person name="Glotzer D."/>
            <person name="Gorecki P."/>
            <person name="Heitman J."/>
            <person name="Hesse C."/>
            <person name="Hori C."/>
            <person name="Igarashi K."/>
            <person name="Jurgens J.A."/>
            <person name="Kallen N."/>
            <person name="Kersten P."/>
            <person name="Kohler A."/>
            <person name="Kuees U."/>
            <person name="Kumar T.K.A."/>
            <person name="Kuo A."/>
            <person name="LaButti K."/>
            <person name="Larrondo L.F."/>
            <person name="Lindquist E."/>
            <person name="Ling A."/>
            <person name="Lombard V."/>
            <person name="Lucas S."/>
            <person name="Lundell T."/>
            <person name="Martin R."/>
            <person name="McLaughlin D.J."/>
            <person name="Morgenstern I."/>
            <person name="Morin E."/>
            <person name="Murat C."/>
            <person name="Nagy L.G."/>
            <person name="Nolan M."/>
            <person name="Ohm R.A."/>
            <person name="Patyshakuliyeva A."/>
            <person name="Rokas A."/>
            <person name="Ruiz-Duenas F.J."/>
            <person name="Sabat G."/>
            <person name="Salamov A."/>
            <person name="Samejima M."/>
            <person name="Schmutz J."/>
            <person name="Slot J.C."/>
            <person name="St John F."/>
            <person name="Stenlid J."/>
            <person name="Sun H."/>
            <person name="Sun S."/>
            <person name="Syed K."/>
            <person name="Tsang A."/>
            <person name="Wiebenga A."/>
            <person name="Young D."/>
            <person name="Pisabarro A."/>
            <person name="Eastwood D.C."/>
            <person name="Martin F."/>
            <person name="Cullen D."/>
            <person name="Grigoriev I.V."/>
            <person name="Hibbett D.S."/>
        </authorList>
    </citation>
    <scope>NUCLEOTIDE SEQUENCE [LARGE SCALE GENOMIC DNA]</scope>
    <source>
        <strain evidence="6">RWD-64-598 SS2</strain>
    </source>
</reference>
<comment type="caution">
    <text evidence="5">The sequence shown here is derived from an EMBL/GenBank/DDBJ whole genome shotgun (WGS) entry which is preliminary data.</text>
</comment>
<protein>
    <recommendedName>
        <fullName evidence="7">Copper radical oxidase</fullName>
    </recommendedName>
</protein>
<evidence type="ECO:0000313" key="6">
    <source>
        <dbReference type="Proteomes" id="UP000053558"/>
    </source>
</evidence>
<dbReference type="InterPro" id="IPR009880">
    <property type="entry name" value="Glyoxal_oxidase_N"/>
</dbReference>
<dbReference type="SUPFAM" id="SSF81296">
    <property type="entry name" value="E set domains"/>
    <property type="match status" value="1"/>
</dbReference>
<dbReference type="InterPro" id="IPR014756">
    <property type="entry name" value="Ig_E-set"/>
</dbReference>
<feature type="domain" description="Glyoxal oxidase N-terminal" evidence="3">
    <location>
        <begin position="245"/>
        <end position="627"/>
    </location>
</feature>
<dbReference type="Proteomes" id="UP000053558">
    <property type="component" value="Unassembled WGS sequence"/>
</dbReference>
<keyword evidence="1 2" id="KW-0732">Signal</keyword>
<feature type="signal peptide" evidence="2">
    <location>
        <begin position="1"/>
        <end position="19"/>
    </location>
</feature>
<evidence type="ECO:0000256" key="1">
    <source>
        <dbReference type="ARBA" id="ARBA00022729"/>
    </source>
</evidence>
<proteinExistence type="predicted"/>
<dbReference type="InterPro" id="IPR037293">
    <property type="entry name" value="Gal_Oxidase_central_sf"/>
</dbReference>
<evidence type="ECO:0000256" key="2">
    <source>
        <dbReference type="SAM" id="SignalP"/>
    </source>
</evidence>
<dbReference type="Pfam" id="PF09118">
    <property type="entry name" value="GO-like_E_set"/>
    <property type="match status" value="1"/>
</dbReference>
<dbReference type="EMBL" id="JH711574">
    <property type="protein sequence ID" value="EIW85874.1"/>
    <property type="molecule type" value="Genomic_DNA"/>
</dbReference>
<dbReference type="InterPro" id="IPR015202">
    <property type="entry name" value="GO-like_E_set"/>
</dbReference>
<name>A0A5M3N4A9_CONPW</name>
<gene>
    <name evidence="5" type="ORF">CONPUDRAFT_117204</name>
</gene>
<dbReference type="PANTHER" id="PTHR32208:SF96">
    <property type="entry name" value="GLYOXAL OXIDASE"/>
    <property type="match status" value="1"/>
</dbReference>
<evidence type="ECO:0000259" key="3">
    <source>
        <dbReference type="Pfam" id="PF07250"/>
    </source>
</evidence>
<evidence type="ECO:0008006" key="7">
    <source>
        <dbReference type="Google" id="ProtNLM"/>
    </source>
</evidence>
<dbReference type="KEGG" id="cput:CONPUDRAFT_117204"/>
<dbReference type="Gene3D" id="2.60.120.260">
    <property type="entry name" value="Galactose-binding domain-like"/>
    <property type="match status" value="1"/>
</dbReference>
<accession>A0A5M3N4A9</accession>
<dbReference type="PANTHER" id="PTHR32208">
    <property type="entry name" value="SECRETED PROTEIN-RELATED"/>
    <property type="match status" value="1"/>
</dbReference>
<dbReference type="OrthoDB" id="2019572at2759"/>